<evidence type="ECO:0000256" key="4">
    <source>
        <dbReference type="ARBA" id="ARBA00022553"/>
    </source>
</evidence>
<comment type="subcellular location">
    <subcellularLocation>
        <location evidence="2">Membrane</location>
    </subcellularLocation>
</comment>
<dbReference type="Proteomes" id="UP000237839">
    <property type="component" value="Unassembled WGS sequence"/>
</dbReference>
<keyword evidence="8" id="KW-1133">Transmembrane helix</keyword>
<keyword evidence="6 11" id="KW-0418">Kinase</keyword>
<reference evidence="11 12" key="1">
    <citation type="submission" date="2018-02" db="EMBL/GenBank/DDBJ databases">
        <title>Solimicrobium silvestre gen. nov., sp. nov., isolated from alpine forest soil.</title>
        <authorList>
            <person name="Margesin R."/>
            <person name="Albuquerque L."/>
            <person name="Zhang D.-C."/>
            <person name="Froufe H.J.C."/>
            <person name="Severino R."/>
            <person name="Roxo I."/>
            <person name="Egas C."/>
            <person name="Da Costa M.S."/>
        </authorList>
    </citation>
    <scope>NUCLEOTIDE SEQUENCE [LARGE SCALE GENOMIC DNA]</scope>
    <source>
        <strain evidence="11 12">S20-91</strain>
    </source>
</reference>
<dbReference type="Pfam" id="PF00672">
    <property type="entry name" value="HAMP"/>
    <property type="match status" value="1"/>
</dbReference>
<dbReference type="AlphaFoldDB" id="A0A2S9H095"/>
<dbReference type="PANTHER" id="PTHR43065">
    <property type="entry name" value="SENSOR HISTIDINE KINASE"/>
    <property type="match status" value="1"/>
</dbReference>
<feature type="coiled-coil region" evidence="7">
    <location>
        <begin position="270"/>
        <end position="297"/>
    </location>
</feature>
<dbReference type="InterPro" id="IPR003594">
    <property type="entry name" value="HATPase_dom"/>
</dbReference>
<dbReference type="InterPro" id="IPR004358">
    <property type="entry name" value="Sig_transdc_His_kin-like_C"/>
</dbReference>
<evidence type="ECO:0000256" key="3">
    <source>
        <dbReference type="ARBA" id="ARBA00012438"/>
    </source>
</evidence>
<dbReference type="InterPro" id="IPR036890">
    <property type="entry name" value="HATPase_C_sf"/>
</dbReference>
<dbReference type="PANTHER" id="PTHR43065:SF47">
    <property type="match status" value="1"/>
</dbReference>
<dbReference type="RefSeq" id="WP_105531427.1">
    <property type="nucleotide sequence ID" value="NZ_PUGF01000007.1"/>
</dbReference>
<accession>A0A2S9H095</accession>
<evidence type="ECO:0000259" key="9">
    <source>
        <dbReference type="PROSITE" id="PS50109"/>
    </source>
</evidence>
<dbReference type="EMBL" id="PUGF01000007">
    <property type="protein sequence ID" value="PRC93370.1"/>
    <property type="molecule type" value="Genomic_DNA"/>
</dbReference>
<dbReference type="InterPro" id="IPR005467">
    <property type="entry name" value="His_kinase_dom"/>
</dbReference>
<dbReference type="GO" id="GO:0016020">
    <property type="term" value="C:membrane"/>
    <property type="evidence" value="ECO:0007669"/>
    <property type="project" value="UniProtKB-SubCell"/>
</dbReference>
<dbReference type="Gene3D" id="1.10.287.130">
    <property type="match status" value="1"/>
</dbReference>
<evidence type="ECO:0000313" key="12">
    <source>
        <dbReference type="Proteomes" id="UP000237839"/>
    </source>
</evidence>
<dbReference type="PRINTS" id="PR00344">
    <property type="entry name" value="BCTRLSENSOR"/>
</dbReference>
<feature type="domain" description="Histidine kinase" evidence="9">
    <location>
        <begin position="309"/>
        <end position="541"/>
    </location>
</feature>
<dbReference type="Gene3D" id="3.30.565.10">
    <property type="entry name" value="Histidine kinase-like ATPase, C-terminal domain"/>
    <property type="match status" value="1"/>
</dbReference>
<dbReference type="GO" id="GO:0004673">
    <property type="term" value="F:protein histidine kinase activity"/>
    <property type="evidence" value="ECO:0007669"/>
    <property type="project" value="UniProtKB-EC"/>
</dbReference>
<feature type="domain" description="HAMP" evidence="10">
    <location>
        <begin position="201"/>
        <end position="253"/>
    </location>
</feature>
<dbReference type="CDD" id="cd06225">
    <property type="entry name" value="HAMP"/>
    <property type="match status" value="1"/>
</dbReference>
<evidence type="ECO:0000313" key="11">
    <source>
        <dbReference type="EMBL" id="PRC93370.1"/>
    </source>
</evidence>
<dbReference type="EC" id="2.7.13.3" evidence="3"/>
<dbReference type="SMART" id="SM00304">
    <property type="entry name" value="HAMP"/>
    <property type="match status" value="1"/>
</dbReference>
<name>A0A2S9H095_9BURK</name>
<dbReference type="PROSITE" id="PS50109">
    <property type="entry name" value="HIS_KIN"/>
    <property type="match status" value="1"/>
</dbReference>
<feature type="transmembrane region" description="Helical" evidence="8">
    <location>
        <begin position="26"/>
        <end position="44"/>
    </location>
</feature>
<dbReference type="SMART" id="SM00387">
    <property type="entry name" value="HATPase_c"/>
    <property type="match status" value="1"/>
</dbReference>
<evidence type="ECO:0000259" key="10">
    <source>
        <dbReference type="PROSITE" id="PS50885"/>
    </source>
</evidence>
<protein>
    <recommendedName>
        <fullName evidence="3">histidine kinase</fullName>
        <ecNumber evidence="3">2.7.13.3</ecNumber>
    </recommendedName>
</protein>
<comment type="catalytic activity">
    <reaction evidence="1">
        <text>ATP + protein L-histidine = ADP + protein N-phospho-L-histidine.</text>
        <dbReference type="EC" id="2.7.13.3"/>
    </reaction>
</comment>
<evidence type="ECO:0000256" key="6">
    <source>
        <dbReference type="ARBA" id="ARBA00022777"/>
    </source>
</evidence>
<proteinExistence type="predicted"/>
<organism evidence="11 12">
    <name type="scientific">Solimicrobium silvestre</name>
    <dbReference type="NCBI Taxonomy" id="2099400"/>
    <lineage>
        <taxon>Bacteria</taxon>
        <taxon>Pseudomonadati</taxon>
        <taxon>Pseudomonadota</taxon>
        <taxon>Betaproteobacteria</taxon>
        <taxon>Burkholderiales</taxon>
        <taxon>Oxalobacteraceae</taxon>
        <taxon>Solimicrobium</taxon>
    </lineage>
</organism>
<evidence type="ECO:0000256" key="1">
    <source>
        <dbReference type="ARBA" id="ARBA00000085"/>
    </source>
</evidence>
<dbReference type="OrthoDB" id="9177862at2"/>
<dbReference type="SUPFAM" id="SSF55874">
    <property type="entry name" value="ATPase domain of HSP90 chaperone/DNA topoisomerase II/histidine kinase"/>
    <property type="match status" value="1"/>
</dbReference>
<dbReference type="Pfam" id="PF02518">
    <property type="entry name" value="HATPase_c"/>
    <property type="match status" value="1"/>
</dbReference>
<evidence type="ECO:0000256" key="8">
    <source>
        <dbReference type="SAM" id="Phobius"/>
    </source>
</evidence>
<evidence type="ECO:0000256" key="5">
    <source>
        <dbReference type="ARBA" id="ARBA00022679"/>
    </source>
</evidence>
<evidence type="ECO:0000256" key="7">
    <source>
        <dbReference type="SAM" id="Coils"/>
    </source>
</evidence>
<keyword evidence="8" id="KW-0812">Transmembrane</keyword>
<dbReference type="PROSITE" id="PS50885">
    <property type="entry name" value="HAMP"/>
    <property type="match status" value="1"/>
</dbReference>
<keyword evidence="5" id="KW-0808">Transferase</keyword>
<keyword evidence="8" id="KW-0472">Membrane</keyword>
<dbReference type="InterPro" id="IPR003660">
    <property type="entry name" value="HAMP_dom"/>
</dbReference>
<comment type="caution">
    <text evidence="11">The sequence shown here is derived from an EMBL/GenBank/DDBJ whole genome shotgun (WGS) entry which is preliminary data.</text>
</comment>
<keyword evidence="7" id="KW-0175">Coiled coil</keyword>
<keyword evidence="4" id="KW-0597">Phosphoprotein</keyword>
<dbReference type="GO" id="GO:0007165">
    <property type="term" value="P:signal transduction"/>
    <property type="evidence" value="ECO:0007669"/>
    <property type="project" value="InterPro"/>
</dbReference>
<gene>
    <name evidence="11" type="ORF">S2091_1757</name>
</gene>
<sequence length="547" mass="59516">MRPDFISVQLINTQGPHLKLTLTSKLMAAVLLAFAMLCTGDYLISYRTLESTVLKNILTTVSQSSQLINAAVASAANGHENKNGLHTLQTFFSEMLTPNGNSGIVYIAVLRADGTVIMNTSATQVSLPAPDLPENYAAAAKRGMLHVRDNVLLENNEVGFLQYGLATGDLMEAMAQSQRNSLILTTIVILLSFVALSLFGLKITRQLSALKHATQEIADGHYELKMPEIGDDELGEVAHNFNLMSEAIAAKVREVSTLNHELEQRVDQRTSDLHLANQKLEENIKELESTRDSLVKSEKLASLGAIVAGVAHEINTPIGNALVTASTIREIVDGFSAQAATGKMTHSALNNFLNQCKEGSHLVEHSLARASELIQSFKQVAVDQSSERRRSFNLAEMVRETITTLRHIYKNTNFTLENDIQANIVMDSFPGALGQVITNLLNNALIHGFEGREQGKMLISAERLVNNSVRICFSDNGNGIAVSNLKRIFDPFFTTKFGQGGSGLGLNVVDNIVHRILGGSVYVDSQIGFGTIFTIEIPLNAPFVEAS</sequence>
<dbReference type="SUPFAM" id="SSF158472">
    <property type="entry name" value="HAMP domain-like"/>
    <property type="match status" value="1"/>
</dbReference>
<feature type="transmembrane region" description="Helical" evidence="8">
    <location>
        <begin position="181"/>
        <end position="201"/>
    </location>
</feature>
<evidence type="ECO:0000256" key="2">
    <source>
        <dbReference type="ARBA" id="ARBA00004370"/>
    </source>
</evidence>
<keyword evidence="12" id="KW-1185">Reference proteome</keyword>
<dbReference type="Gene3D" id="6.10.340.10">
    <property type="match status" value="1"/>
</dbReference>